<dbReference type="EMBL" id="CAJOAX010001454">
    <property type="protein sequence ID" value="CAF3716845.1"/>
    <property type="molecule type" value="Genomic_DNA"/>
</dbReference>
<dbReference type="GO" id="GO:0031941">
    <property type="term" value="C:filamentous actin"/>
    <property type="evidence" value="ECO:0007669"/>
    <property type="project" value="TreeGrafter"/>
</dbReference>
<evidence type="ECO:0000256" key="4">
    <source>
        <dbReference type="SAM" id="MobiDB-lite"/>
    </source>
</evidence>
<sequence length="128" mass="14353">MDYSLMPATPVLIERSSFDQNWGFRLQGGVDFRLPLSIKKVITNSPAHNKLHAGDGLAFIDGRDASLMKHEDAEIMIRNSLRLQLVLRRGQLNTIRPTKSSVKFSPGPNPRANKALHNGTTPNGYRRF</sequence>
<dbReference type="PROSITE" id="PS50106">
    <property type="entry name" value="PDZ"/>
    <property type="match status" value="1"/>
</dbReference>
<protein>
    <recommendedName>
        <fullName evidence="5">PDZ domain-containing protein</fullName>
    </recommendedName>
</protein>
<evidence type="ECO:0000256" key="2">
    <source>
        <dbReference type="ARBA" id="ARBA00022490"/>
    </source>
</evidence>
<feature type="compositionally biased region" description="Polar residues" evidence="4">
    <location>
        <begin position="118"/>
        <end position="128"/>
    </location>
</feature>
<dbReference type="Pfam" id="PF00595">
    <property type="entry name" value="PDZ"/>
    <property type="match status" value="1"/>
</dbReference>
<dbReference type="SMART" id="SM00228">
    <property type="entry name" value="PDZ"/>
    <property type="match status" value="1"/>
</dbReference>
<dbReference type="GO" id="GO:0061061">
    <property type="term" value="P:muscle structure development"/>
    <property type="evidence" value="ECO:0007669"/>
    <property type="project" value="TreeGrafter"/>
</dbReference>
<evidence type="ECO:0000313" key="8">
    <source>
        <dbReference type="EMBL" id="CAF3597361.1"/>
    </source>
</evidence>
<dbReference type="OrthoDB" id="44841at2759"/>
<dbReference type="Proteomes" id="UP000663882">
    <property type="component" value="Unassembled WGS sequence"/>
</dbReference>
<dbReference type="AlphaFoldDB" id="A0A813TDT1"/>
<dbReference type="EMBL" id="CAJOBE010000212">
    <property type="protein sequence ID" value="CAF3597361.1"/>
    <property type="molecule type" value="Genomic_DNA"/>
</dbReference>
<dbReference type="Proteomes" id="UP000663874">
    <property type="component" value="Unassembled WGS sequence"/>
</dbReference>
<reference evidence="6" key="1">
    <citation type="submission" date="2021-02" db="EMBL/GenBank/DDBJ databases">
        <authorList>
            <person name="Nowell W R."/>
        </authorList>
    </citation>
    <scope>NUCLEOTIDE SEQUENCE</scope>
</reference>
<organism evidence="6 10">
    <name type="scientific">Rotaria sordida</name>
    <dbReference type="NCBI Taxonomy" id="392033"/>
    <lineage>
        <taxon>Eukaryota</taxon>
        <taxon>Metazoa</taxon>
        <taxon>Spiralia</taxon>
        <taxon>Gnathifera</taxon>
        <taxon>Rotifera</taxon>
        <taxon>Eurotatoria</taxon>
        <taxon>Bdelloidea</taxon>
        <taxon>Philodinida</taxon>
        <taxon>Philodinidae</taxon>
        <taxon>Rotaria</taxon>
    </lineage>
</organism>
<comment type="subcellular location">
    <subcellularLocation>
        <location evidence="1">Cytoplasm</location>
    </subcellularLocation>
</comment>
<evidence type="ECO:0000259" key="5">
    <source>
        <dbReference type="PROSITE" id="PS50106"/>
    </source>
</evidence>
<keyword evidence="3" id="KW-0440">LIM domain</keyword>
<dbReference type="GO" id="GO:0005912">
    <property type="term" value="C:adherens junction"/>
    <property type="evidence" value="ECO:0007669"/>
    <property type="project" value="TreeGrafter"/>
</dbReference>
<evidence type="ECO:0000313" key="10">
    <source>
        <dbReference type="Proteomes" id="UP000663882"/>
    </source>
</evidence>
<evidence type="ECO:0000313" key="7">
    <source>
        <dbReference type="EMBL" id="CAF1151439.1"/>
    </source>
</evidence>
<evidence type="ECO:0000313" key="6">
    <source>
        <dbReference type="EMBL" id="CAF0807652.1"/>
    </source>
</evidence>
<dbReference type="GO" id="GO:0001725">
    <property type="term" value="C:stress fiber"/>
    <property type="evidence" value="ECO:0007669"/>
    <property type="project" value="TreeGrafter"/>
</dbReference>
<keyword evidence="3" id="KW-0862">Zinc</keyword>
<dbReference type="GO" id="GO:0030036">
    <property type="term" value="P:actin cytoskeleton organization"/>
    <property type="evidence" value="ECO:0007669"/>
    <property type="project" value="TreeGrafter"/>
</dbReference>
<dbReference type="SUPFAM" id="SSF50156">
    <property type="entry name" value="PDZ domain-like"/>
    <property type="match status" value="1"/>
</dbReference>
<evidence type="ECO:0000313" key="9">
    <source>
        <dbReference type="EMBL" id="CAF3716845.1"/>
    </source>
</evidence>
<comment type="caution">
    <text evidence="6">The sequence shown here is derived from an EMBL/GenBank/DDBJ whole genome shotgun (WGS) entry which is preliminary data.</text>
</comment>
<evidence type="ECO:0000256" key="3">
    <source>
        <dbReference type="ARBA" id="ARBA00023038"/>
    </source>
</evidence>
<dbReference type="GO" id="GO:0051371">
    <property type="term" value="F:muscle alpha-actinin binding"/>
    <property type="evidence" value="ECO:0007669"/>
    <property type="project" value="TreeGrafter"/>
</dbReference>
<dbReference type="EMBL" id="CAJNOO010000110">
    <property type="protein sequence ID" value="CAF0807652.1"/>
    <property type="molecule type" value="Genomic_DNA"/>
</dbReference>
<dbReference type="InterPro" id="IPR050604">
    <property type="entry name" value="PDZ-LIM_domain"/>
</dbReference>
<dbReference type="PANTHER" id="PTHR24214">
    <property type="entry name" value="PDZ AND LIM DOMAIN PROTEIN ZASP"/>
    <property type="match status" value="1"/>
</dbReference>
<dbReference type="PANTHER" id="PTHR24214:SF38">
    <property type="entry name" value="PDZ AND LIM DOMAIN PROTEIN ZASP-RELATED"/>
    <property type="match status" value="1"/>
</dbReference>
<gene>
    <name evidence="8" type="ORF">FNK824_LOCUS3236</name>
    <name evidence="9" type="ORF">OTI717_LOCUS13563</name>
    <name evidence="6" type="ORF">RFH988_LOCUS4258</name>
    <name evidence="7" type="ORF">SEV965_LOCUS18473</name>
</gene>
<dbReference type="InterPro" id="IPR036034">
    <property type="entry name" value="PDZ_sf"/>
</dbReference>
<accession>A0A813TDT1</accession>
<dbReference type="GO" id="GO:0030018">
    <property type="term" value="C:Z disc"/>
    <property type="evidence" value="ECO:0007669"/>
    <property type="project" value="TreeGrafter"/>
</dbReference>
<dbReference type="EMBL" id="CAJNOU010001102">
    <property type="protein sequence ID" value="CAF1151439.1"/>
    <property type="molecule type" value="Genomic_DNA"/>
</dbReference>
<feature type="domain" description="PDZ" evidence="5">
    <location>
        <begin position="10"/>
        <end position="80"/>
    </location>
</feature>
<evidence type="ECO:0000256" key="1">
    <source>
        <dbReference type="ARBA" id="ARBA00004496"/>
    </source>
</evidence>
<feature type="region of interest" description="Disordered" evidence="4">
    <location>
        <begin position="97"/>
        <end position="128"/>
    </location>
</feature>
<name>A0A813TDT1_9BILA</name>
<keyword evidence="3" id="KW-0479">Metal-binding</keyword>
<dbReference type="InterPro" id="IPR001478">
    <property type="entry name" value="PDZ"/>
</dbReference>
<dbReference type="GO" id="GO:0003779">
    <property type="term" value="F:actin binding"/>
    <property type="evidence" value="ECO:0007669"/>
    <property type="project" value="TreeGrafter"/>
</dbReference>
<keyword evidence="2" id="KW-0963">Cytoplasm</keyword>
<proteinExistence type="predicted"/>
<dbReference type="Proteomes" id="UP000663889">
    <property type="component" value="Unassembled WGS sequence"/>
</dbReference>
<dbReference type="Proteomes" id="UP000663823">
    <property type="component" value="Unassembled WGS sequence"/>
</dbReference>
<dbReference type="Gene3D" id="2.30.42.10">
    <property type="match status" value="1"/>
</dbReference>